<evidence type="ECO:0000313" key="1">
    <source>
        <dbReference type="EMBL" id="CCH73485.1"/>
    </source>
</evidence>
<dbReference type="GO" id="GO:0016747">
    <property type="term" value="F:acyltransferase activity, transferring groups other than amino-acyl groups"/>
    <property type="evidence" value="ECO:0007669"/>
    <property type="project" value="TreeGrafter"/>
</dbReference>
<gene>
    <name evidence="1" type="ORF">BN11_2800017</name>
    <name evidence="2" type="ORF">BN11_5040002</name>
</gene>
<evidence type="ECO:0000313" key="2">
    <source>
        <dbReference type="EMBL" id="CCH75087.1"/>
    </source>
</evidence>
<dbReference type="RefSeq" id="WP_048699100.1">
    <property type="nucleotide sequence ID" value="NZ_HG764815.1"/>
</dbReference>
<organism evidence="2 3">
    <name type="scientific">Nostocoides australiense Ben110</name>
    <dbReference type="NCBI Taxonomy" id="1193182"/>
    <lineage>
        <taxon>Bacteria</taxon>
        <taxon>Bacillati</taxon>
        <taxon>Actinomycetota</taxon>
        <taxon>Actinomycetes</taxon>
        <taxon>Micrococcales</taxon>
        <taxon>Intrasporangiaceae</taxon>
        <taxon>Nostocoides</taxon>
    </lineage>
</organism>
<dbReference type="OrthoDB" id="184858at2"/>
<dbReference type="InterPro" id="IPR000801">
    <property type="entry name" value="Esterase-like"/>
</dbReference>
<dbReference type="Proteomes" id="UP000035763">
    <property type="component" value="Unassembled WGS sequence"/>
</dbReference>
<dbReference type="InterPro" id="IPR029058">
    <property type="entry name" value="AB_hydrolase_fold"/>
</dbReference>
<dbReference type="EMBL" id="CAJA01000202">
    <property type="protein sequence ID" value="CCH73485.1"/>
    <property type="molecule type" value="Genomic_DNA"/>
</dbReference>
<comment type="caution">
    <text evidence="2">The sequence shown here is derived from an EMBL/GenBank/DDBJ whole genome shotgun (WGS) entry which is preliminary data.</text>
</comment>
<accession>W6K0V1</accession>
<reference evidence="2 3" key="2">
    <citation type="journal article" date="2013" name="ISME J.">
        <title>A metabolic model for members of the genus Tetrasphaera involved in enhanced biological phosphorus removal.</title>
        <authorList>
            <person name="Kristiansen R."/>
            <person name="Nguyen H.T.T."/>
            <person name="Saunders A.M."/>
            <person name="Nielsen J.L."/>
            <person name="Wimmer R."/>
            <person name="Le V.Q."/>
            <person name="McIlroy S.J."/>
            <person name="Petrovski S."/>
            <person name="Seviour R.J."/>
            <person name="Calteau A."/>
            <person name="Nielsen K.L."/>
            <person name="Nielsen P.H."/>
        </authorList>
    </citation>
    <scope>NUCLEOTIDE SEQUENCE [LARGE SCALE GENOMIC DNA]</scope>
    <source>
        <strain evidence="2 3">Ben110</strain>
    </source>
</reference>
<protein>
    <submittedName>
        <fullName evidence="2">Esterase</fullName>
    </submittedName>
</protein>
<sequence>MAVATINCFSDVLEVGVTFTVVLPQVTQAQVGVESVERVGDPPVLYLLHGLSDDHSAWTRYTSVERYADARGLAVVMPAVSRSFYADEAGGHRYWTFVSEELPQLVRTFFRVSTDPAQTFVAGLSMGGYGALRLALTYPERYAAVASLSGAVDVRALMREPGRARLNEVIFAGEVPPEADLFSLVRSGRSLPPMWIGCGTEDILYPMVRDFEAAAQGVGADVTTLYEPGDHVWELWDAQLPVVLDFLLSHGDSARSSVAAR</sequence>
<dbReference type="InterPro" id="IPR050583">
    <property type="entry name" value="Mycobacterial_A85_antigen"/>
</dbReference>
<dbReference type="AlphaFoldDB" id="W6K0V1"/>
<keyword evidence="3" id="KW-1185">Reference proteome</keyword>
<dbReference type="STRING" id="1193182.BN11_2800017"/>
<dbReference type="Pfam" id="PF00756">
    <property type="entry name" value="Esterase"/>
    <property type="match status" value="1"/>
</dbReference>
<dbReference type="PANTHER" id="PTHR48098">
    <property type="entry name" value="ENTEROCHELIN ESTERASE-RELATED"/>
    <property type="match status" value="1"/>
</dbReference>
<evidence type="ECO:0000313" key="3">
    <source>
        <dbReference type="Proteomes" id="UP000035763"/>
    </source>
</evidence>
<reference evidence="2" key="1">
    <citation type="submission" date="2012-05" db="EMBL/GenBank/DDBJ databases">
        <authorList>
            <person name="McIlroy S."/>
        </authorList>
    </citation>
    <scope>NUCLEOTIDE SEQUENCE</scope>
    <source>
        <strain evidence="2">Ben110</strain>
    </source>
</reference>
<dbReference type="SUPFAM" id="SSF53474">
    <property type="entry name" value="alpha/beta-Hydrolases"/>
    <property type="match status" value="1"/>
</dbReference>
<dbReference type="PANTHER" id="PTHR48098:SF1">
    <property type="entry name" value="DIACYLGLYCEROL ACYLTRANSFERASE_MYCOLYLTRANSFERASE AG85A"/>
    <property type="match status" value="1"/>
</dbReference>
<dbReference type="EMBL" id="CAJA01000451">
    <property type="protein sequence ID" value="CCH75087.1"/>
    <property type="molecule type" value="Genomic_DNA"/>
</dbReference>
<proteinExistence type="predicted"/>
<name>W6K0V1_9MICO</name>
<dbReference type="Gene3D" id="3.40.50.1820">
    <property type="entry name" value="alpha/beta hydrolase"/>
    <property type="match status" value="1"/>
</dbReference>